<protein>
    <submittedName>
        <fullName evidence="1">Uncharacterized protein</fullName>
    </submittedName>
</protein>
<dbReference type="PANTHER" id="PTHR43016">
    <property type="entry name" value="PRESEQUENCE PROTEASE"/>
    <property type="match status" value="1"/>
</dbReference>
<dbReference type="SUPFAM" id="SSF63411">
    <property type="entry name" value="LuxS/MPP-like metallohydrolase"/>
    <property type="match status" value="1"/>
</dbReference>
<gene>
    <name evidence="1" type="ORF">TeGR_g10841</name>
</gene>
<dbReference type="EMBL" id="BRYB01001791">
    <property type="protein sequence ID" value="GMI33793.1"/>
    <property type="molecule type" value="Genomic_DNA"/>
</dbReference>
<sequence length="137" mass="15124">KPMLAVNWLLNYSLMSSYDSLTHNVLVHMLLGTPSSVLHKKLVESQLGQGGLSDEAKLGDVETLIESMLAKVVAEGFDKSAIDASINTLEFSIREIDMSDVRTEFNTGSFPERLSLVLGCVCKWNYAQEPTSAPRFE</sequence>
<dbReference type="PANTHER" id="PTHR43016:SF13">
    <property type="entry name" value="PRESEQUENCE PROTEASE, MITOCHONDRIAL"/>
    <property type="match status" value="1"/>
</dbReference>
<evidence type="ECO:0000313" key="1">
    <source>
        <dbReference type="EMBL" id="GMI33793.1"/>
    </source>
</evidence>
<organism evidence="1 2">
    <name type="scientific">Tetraparma gracilis</name>
    <dbReference type="NCBI Taxonomy" id="2962635"/>
    <lineage>
        <taxon>Eukaryota</taxon>
        <taxon>Sar</taxon>
        <taxon>Stramenopiles</taxon>
        <taxon>Ochrophyta</taxon>
        <taxon>Bolidophyceae</taxon>
        <taxon>Parmales</taxon>
        <taxon>Triparmaceae</taxon>
        <taxon>Tetraparma</taxon>
    </lineage>
</organism>
<dbReference type="Proteomes" id="UP001165060">
    <property type="component" value="Unassembled WGS sequence"/>
</dbReference>
<feature type="non-terminal residue" evidence="1">
    <location>
        <position position="1"/>
    </location>
</feature>
<name>A0ABQ6MUL4_9STRA</name>
<reference evidence="1 2" key="1">
    <citation type="journal article" date="2023" name="Commun. Biol.">
        <title>Genome analysis of Parmales, the sister group of diatoms, reveals the evolutionary specialization of diatoms from phago-mixotrophs to photoautotrophs.</title>
        <authorList>
            <person name="Ban H."/>
            <person name="Sato S."/>
            <person name="Yoshikawa S."/>
            <person name="Yamada K."/>
            <person name="Nakamura Y."/>
            <person name="Ichinomiya M."/>
            <person name="Sato N."/>
            <person name="Blanc-Mathieu R."/>
            <person name="Endo H."/>
            <person name="Kuwata A."/>
            <person name="Ogata H."/>
        </authorList>
    </citation>
    <scope>NUCLEOTIDE SEQUENCE [LARGE SCALE GENOMIC DNA]</scope>
</reference>
<proteinExistence type="predicted"/>
<keyword evidence="2" id="KW-1185">Reference proteome</keyword>
<evidence type="ECO:0000313" key="2">
    <source>
        <dbReference type="Proteomes" id="UP001165060"/>
    </source>
</evidence>
<accession>A0ABQ6MUL4</accession>
<comment type="caution">
    <text evidence="1">The sequence shown here is derived from an EMBL/GenBank/DDBJ whole genome shotgun (WGS) entry which is preliminary data.</text>
</comment>
<dbReference type="InterPro" id="IPR011249">
    <property type="entry name" value="Metalloenz_LuxS/M16"/>
</dbReference>
<dbReference type="Gene3D" id="3.30.830.10">
    <property type="entry name" value="Metalloenzyme, LuxS/M16 peptidase-like"/>
    <property type="match status" value="2"/>
</dbReference>